<evidence type="ECO:0000259" key="3">
    <source>
        <dbReference type="Pfam" id="PF00924"/>
    </source>
</evidence>
<feature type="transmembrane region" description="Helical" evidence="2">
    <location>
        <begin position="20"/>
        <end position="47"/>
    </location>
</feature>
<keyword evidence="2" id="KW-1133">Transmembrane helix</keyword>
<organism evidence="4 5">
    <name type="scientific">Acidisarcina polymorpha</name>
    <dbReference type="NCBI Taxonomy" id="2211140"/>
    <lineage>
        <taxon>Bacteria</taxon>
        <taxon>Pseudomonadati</taxon>
        <taxon>Acidobacteriota</taxon>
        <taxon>Terriglobia</taxon>
        <taxon>Terriglobales</taxon>
        <taxon>Acidobacteriaceae</taxon>
        <taxon>Acidisarcina</taxon>
    </lineage>
</organism>
<feature type="transmembrane region" description="Helical" evidence="2">
    <location>
        <begin position="99"/>
        <end position="118"/>
    </location>
</feature>
<dbReference type="OrthoDB" id="9792218at2"/>
<dbReference type="Pfam" id="PF00924">
    <property type="entry name" value="MS_channel_2nd"/>
    <property type="match status" value="1"/>
</dbReference>
<dbReference type="EMBL" id="CP030840">
    <property type="protein sequence ID" value="AXC09572.1"/>
    <property type="molecule type" value="Genomic_DNA"/>
</dbReference>
<feature type="transmembrane region" description="Helical" evidence="2">
    <location>
        <begin position="145"/>
        <end position="166"/>
    </location>
</feature>
<accession>A0A2Z5FS40</accession>
<proteinExistence type="predicted"/>
<dbReference type="RefSeq" id="WP_114205389.1">
    <property type="nucleotide sequence ID" value="NZ_CP030840.1"/>
</dbReference>
<feature type="region of interest" description="Disordered" evidence="1">
    <location>
        <begin position="363"/>
        <end position="384"/>
    </location>
</feature>
<dbReference type="GO" id="GO:0008381">
    <property type="term" value="F:mechanosensitive monoatomic ion channel activity"/>
    <property type="evidence" value="ECO:0007669"/>
    <property type="project" value="UniProtKB-ARBA"/>
</dbReference>
<keyword evidence="2" id="KW-0812">Transmembrane</keyword>
<dbReference type="InterPro" id="IPR006685">
    <property type="entry name" value="MscS_channel_2nd"/>
</dbReference>
<gene>
    <name evidence="4" type="ORF">ACPOL_0187</name>
</gene>
<feature type="compositionally biased region" description="Basic and acidic residues" evidence="1">
    <location>
        <begin position="367"/>
        <end position="378"/>
    </location>
</feature>
<protein>
    <submittedName>
        <fullName evidence="4">Membrane protein, putative</fullName>
    </submittedName>
</protein>
<evidence type="ECO:0000313" key="4">
    <source>
        <dbReference type="EMBL" id="AXC09572.1"/>
    </source>
</evidence>
<reference evidence="4 5" key="1">
    <citation type="journal article" date="2018" name="Front. Microbiol.">
        <title>Hydrolytic Capabilities as a Key to Environmental Success: Chitinolytic and Cellulolytic Acidobacteria From Acidic Sub-arctic Soils and Boreal Peatlands.</title>
        <authorList>
            <person name="Belova S.E."/>
            <person name="Ravin N.V."/>
            <person name="Pankratov T.A."/>
            <person name="Rakitin A.L."/>
            <person name="Ivanova A.A."/>
            <person name="Beletsky A.V."/>
            <person name="Mardanov A.V."/>
            <person name="Sinninghe Damste J.S."/>
            <person name="Dedysh S.N."/>
        </authorList>
    </citation>
    <scope>NUCLEOTIDE SEQUENCE [LARGE SCALE GENOMIC DNA]</scope>
    <source>
        <strain evidence="4 5">SBC82</strain>
    </source>
</reference>
<dbReference type="AlphaFoldDB" id="A0A2Z5FS40"/>
<evidence type="ECO:0000256" key="1">
    <source>
        <dbReference type="SAM" id="MobiDB-lite"/>
    </source>
</evidence>
<feature type="transmembrane region" description="Helical" evidence="2">
    <location>
        <begin position="172"/>
        <end position="193"/>
    </location>
</feature>
<dbReference type="Proteomes" id="UP000253606">
    <property type="component" value="Chromosome"/>
</dbReference>
<dbReference type="KEGG" id="abas:ACPOL_0187"/>
<feature type="transmembrane region" description="Helical" evidence="2">
    <location>
        <begin position="68"/>
        <end position="87"/>
    </location>
</feature>
<dbReference type="PANTHER" id="PTHR30566:SF25">
    <property type="entry name" value="INNER MEMBRANE PROTEIN"/>
    <property type="match status" value="1"/>
</dbReference>
<dbReference type="Gene3D" id="1.10.287.1260">
    <property type="match status" value="1"/>
</dbReference>
<sequence>MGTILTFFQSTSHTHTRELFFSVSALCVAIVIGLALHFLAFRILARIRKTQPKEQPRLLGALQRLNQPARYIVLLTGIFFVLPWLHVPLEWTKVVFKTLAVLWFASLGWLMVSSVYMLEDLLVARYDMSVSDNLRARRIRTQMQLLRRMAIIFLIVIDAGLILSVFRDSSIWHYGAGLLASAGLASLVLATAAKSSAENLLAGLQIALTEPIRLDDVVIVEGEWGKIEEITTTYVVVKIWDLRRLVVPLTYFIEKPFQNWTRQSSNLLGTAFLYVDYSVPVEALRQEFTRVLEASKQWDRAVNALQVTDVCQGTLQIRCLASSANASDLFDLRCIIREEMIGFIQKNYPDAFPRTRFAAVGESDPFSSRDRARDRDEPLLALPR</sequence>
<evidence type="ECO:0000256" key="2">
    <source>
        <dbReference type="SAM" id="Phobius"/>
    </source>
</evidence>
<dbReference type="SUPFAM" id="SSF50182">
    <property type="entry name" value="Sm-like ribonucleoproteins"/>
    <property type="match status" value="1"/>
</dbReference>
<dbReference type="InterPro" id="IPR010920">
    <property type="entry name" value="LSM_dom_sf"/>
</dbReference>
<keyword evidence="2" id="KW-0472">Membrane</keyword>
<dbReference type="GO" id="GO:0016020">
    <property type="term" value="C:membrane"/>
    <property type="evidence" value="ECO:0007669"/>
    <property type="project" value="InterPro"/>
</dbReference>
<name>A0A2Z5FS40_9BACT</name>
<feature type="domain" description="Mechanosensitive ion channel MscS" evidence="3">
    <location>
        <begin position="197"/>
        <end position="262"/>
    </location>
</feature>
<keyword evidence="5" id="KW-1185">Reference proteome</keyword>
<evidence type="ECO:0000313" key="5">
    <source>
        <dbReference type="Proteomes" id="UP000253606"/>
    </source>
</evidence>
<dbReference type="PANTHER" id="PTHR30566">
    <property type="entry name" value="YNAI-RELATED MECHANOSENSITIVE ION CHANNEL"/>
    <property type="match status" value="1"/>
</dbReference>